<reference evidence="1" key="1">
    <citation type="journal article" date="2014" name="Front. Microbiol.">
        <title>High frequency of phylogenetically diverse reductive dehalogenase-homologous genes in deep subseafloor sedimentary metagenomes.</title>
        <authorList>
            <person name="Kawai M."/>
            <person name="Futagami T."/>
            <person name="Toyoda A."/>
            <person name="Takaki Y."/>
            <person name="Nishi S."/>
            <person name="Hori S."/>
            <person name="Arai W."/>
            <person name="Tsubouchi T."/>
            <person name="Morono Y."/>
            <person name="Uchiyama I."/>
            <person name="Ito T."/>
            <person name="Fujiyama A."/>
            <person name="Inagaki F."/>
            <person name="Takami H."/>
        </authorList>
    </citation>
    <scope>NUCLEOTIDE SEQUENCE</scope>
    <source>
        <strain evidence="1">Expedition CK06-06</strain>
    </source>
</reference>
<accession>X1MG73</accession>
<protein>
    <submittedName>
        <fullName evidence="1">Uncharacterized protein</fullName>
    </submittedName>
</protein>
<sequence>MNTGLLRKEKRVEEFYIDNYLSNIKVSKAAGKKYLSERELFLDLCRSVQSYFEDQWNKAEGQESKIL</sequence>
<evidence type="ECO:0000313" key="1">
    <source>
        <dbReference type="EMBL" id="GAI13695.1"/>
    </source>
</evidence>
<feature type="non-terminal residue" evidence="1">
    <location>
        <position position="67"/>
    </location>
</feature>
<dbReference type="EMBL" id="BARV01010549">
    <property type="protein sequence ID" value="GAI13695.1"/>
    <property type="molecule type" value="Genomic_DNA"/>
</dbReference>
<dbReference type="AlphaFoldDB" id="X1MG73"/>
<name>X1MG73_9ZZZZ</name>
<gene>
    <name evidence="1" type="ORF">S06H3_20382</name>
</gene>
<organism evidence="1">
    <name type="scientific">marine sediment metagenome</name>
    <dbReference type="NCBI Taxonomy" id="412755"/>
    <lineage>
        <taxon>unclassified sequences</taxon>
        <taxon>metagenomes</taxon>
        <taxon>ecological metagenomes</taxon>
    </lineage>
</organism>
<comment type="caution">
    <text evidence="1">The sequence shown here is derived from an EMBL/GenBank/DDBJ whole genome shotgun (WGS) entry which is preliminary data.</text>
</comment>
<proteinExistence type="predicted"/>